<dbReference type="AlphaFoldDB" id="A0A2J7QTS1"/>
<comment type="caution">
    <text evidence="2">The sequence shown here is derived from an EMBL/GenBank/DDBJ whole genome shotgun (WGS) entry which is preliminary data.</text>
</comment>
<dbReference type="OrthoDB" id="6417021at2759"/>
<dbReference type="InParanoid" id="A0A2J7QTS1"/>
<comment type="similarity">
    <text evidence="1">Belongs to the TTI2 family.</text>
</comment>
<dbReference type="STRING" id="105785.A0A2J7QTS1"/>
<evidence type="ECO:0008006" key="4">
    <source>
        <dbReference type="Google" id="ProtNLM"/>
    </source>
</evidence>
<evidence type="ECO:0000313" key="2">
    <source>
        <dbReference type="EMBL" id="PNF31974.1"/>
    </source>
</evidence>
<keyword evidence="3" id="KW-1185">Reference proteome</keyword>
<dbReference type="Proteomes" id="UP000235965">
    <property type="component" value="Unassembled WGS sequence"/>
</dbReference>
<evidence type="ECO:0000313" key="3">
    <source>
        <dbReference type="Proteomes" id="UP000235965"/>
    </source>
</evidence>
<dbReference type="SUPFAM" id="SSF48371">
    <property type="entry name" value="ARM repeat"/>
    <property type="match status" value="1"/>
</dbReference>
<dbReference type="PANTHER" id="PTHR32226:SF2">
    <property type="entry name" value="TELO2-INTERACTING PROTEIN 2"/>
    <property type="match status" value="1"/>
</dbReference>
<reference evidence="2 3" key="1">
    <citation type="submission" date="2017-12" db="EMBL/GenBank/DDBJ databases">
        <title>Hemimetabolous genomes reveal molecular basis of termite eusociality.</title>
        <authorList>
            <person name="Harrison M.C."/>
            <person name="Jongepier E."/>
            <person name="Robertson H.M."/>
            <person name="Arning N."/>
            <person name="Bitard-Feildel T."/>
            <person name="Chao H."/>
            <person name="Childers C.P."/>
            <person name="Dinh H."/>
            <person name="Doddapaneni H."/>
            <person name="Dugan S."/>
            <person name="Gowin J."/>
            <person name="Greiner C."/>
            <person name="Han Y."/>
            <person name="Hu H."/>
            <person name="Hughes D.S.T."/>
            <person name="Huylmans A.-K."/>
            <person name="Kemena C."/>
            <person name="Kremer L.P.M."/>
            <person name="Lee S.L."/>
            <person name="Lopez-Ezquerra A."/>
            <person name="Mallet L."/>
            <person name="Monroy-Kuhn J.M."/>
            <person name="Moser A."/>
            <person name="Murali S.C."/>
            <person name="Muzny D.M."/>
            <person name="Otani S."/>
            <person name="Piulachs M.-D."/>
            <person name="Poelchau M."/>
            <person name="Qu J."/>
            <person name="Schaub F."/>
            <person name="Wada-Katsumata A."/>
            <person name="Worley K.C."/>
            <person name="Xie Q."/>
            <person name="Ylla G."/>
            <person name="Poulsen M."/>
            <person name="Gibbs R.A."/>
            <person name="Schal C."/>
            <person name="Richards S."/>
            <person name="Belles X."/>
            <person name="Korb J."/>
            <person name="Bornberg-Bauer E."/>
        </authorList>
    </citation>
    <scope>NUCLEOTIDE SEQUENCE [LARGE SCALE GENOMIC DNA]</scope>
    <source>
        <tissue evidence="2">Whole body</tissue>
    </source>
</reference>
<dbReference type="Pfam" id="PF10521">
    <property type="entry name" value="Tti2"/>
    <property type="match status" value="1"/>
</dbReference>
<organism evidence="2 3">
    <name type="scientific">Cryptotermes secundus</name>
    <dbReference type="NCBI Taxonomy" id="105785"/>
    <lineage>
        <taxon>Eukaryota</taxon>
        <taxon>Metazoa</taxon>
        <taxon>Ecdysozoa</taxon>
        <taxon>Arthropoda</taxon>
        <taxon>Hexapoda</taxon>
        <taxon>Insecta</taxon>
        <taxon>Pterygota</taxon>
        <taxon>Neoptera</taxon>
        <taxon>Polyneoptera</taxon>
        <taxon>Dictyoptera</taxon>
        <taxon>Blattodea</taxon>
        <taxon>Blattoidea</taxon>
        <taxon>Termitoidae</taxon>
        <taxon>Kalotermitidae</taxon>
        <taxon>Cryptotermitinae</taxon>
        <taxon>Cryptotermes</taxon>
    </lineage>
</organism>
<sequence>MGDTVLFETLEFVRKDGNEIPKQIWEHVENEVLKTYVPQMTIGIERPCEESDYKKYLLSIGSRLKSLALILEQIAENLSCEESHTSKGISKNCAVYLLLLCGEHMVADKWTTEETIKYSGEIISHLCKLWQCKTILQLLIDDESKRVGLFSAALLYLRPKLLKNTWKTYPAAVSCYQWLLFQIKSPHLSPHLSSVLPTALIILDDFVLENRICGIKCLNHITDNVTRTELGWNGYGDVIYKALEPILYQREAVIVQPLVSCLITVLGKVEGGYIRDEPNYKWSRYDDVLEKLLQAMELEDRLALRLAYITSLPPLLEAAGLRMCRWSKRLLRVCGCYLEVAGYSEQEEAQHALLAIQVFIRHCWPLVPAHTRTLLEMLFRLLCDVTYKEETTGRELDAEEQHAVNLIEECLMLTVTIAPEESKILCSDIKSRARFNQTFAKVIDRVFE</sequence>
<dbReference type="InterPro" id="IPR016024">
    <property type="entry name" value="ARM-type_fold"/>
</dbReference>
<name>A0A2J7QTS1_9NEOP</name>
<proteinExistence type="inferred from homology"/>
<protein>
    <recommendedName>
        <fullName evidence="4">TELO2-interacting protein 2</fullName>
    </recommendedName>
</protein>
<dbReference type="PANTHER" id="PTHR32226">
    <property type="entry name" value="TELO2-INTERACTING PROTEIN 2"/>
    <property type="match status" value="1"/>
</dbReference>
<dbReference type="GO" id="GO:0110078">
    <property type="term" value="C:TTT Hsp90 cochaperone complex"/>
    <property type="evidence" value="ECO:0007669"/>
    <property type="project" value="InterPro"/>
</dbReference>
<evidence type="ECO:0000256" key="1">
    <source>
        <dbReference type="ARBA" id="ARBA00034736"/>
    </source>
</evidence>
<dbReference type="GO" id="GO:0005829">
    <property type="term" value="C:cytosol"/>
    <property type="evidence" value="ECO:0007669"/>
    <property type="project" value="TreeGrafter"/>
</dbReference>
<dbReference type="EMBL" id="NEVH01011193">
    <property type="protein sequence ID" value="PNF31974.1"/>
    <property type="molecule type" value="Genomic_DNA"/>
</dbReference>
<dbReference type="GO" id="GO:0005634">
    <property type="term" value="C:nucleus"/>
    <property type="evidence" value="ECO:0007669"/>
    <property type="project" value="TreeGrafter"/>
</dbReference>
<accession>A0A2J7QTS1</accession>
<gene>
    <name evidence="2" type="ORF">B7P43_G06562</name>
</gene>
<dbReference type="InterPro" id="IPR018870">
    <property type="entry name" value="Tti2"/>
</dbReference>